<proteinExistence type="predicted"/>
<feature type="region of interest" description="Disordered" evidence="1">
    <location>
        <begin position="66"/>
        <end position="88"/>
    </location>
</feature>
<keyword evidence="4" id="KW-1185">Reference proteome</keyword>
<dbReference type="PANTHER" id="PTHR23167">
    <property type="entry name" value="CALPONIN HOMOLOGY DOMAIN-CONTAINING PROTEIN DDB_G0272472-RELATED"/>
    <property type="match status" value="1"/>
</dbReference>
<accession>A0AAN5DA69</accession>
<dbReference type="SUPFAM" id="SSF47576">
    <property type="entry name" value="Calponin-homology domain, CH-domain"/>
    <property type="match status" value="1"/>
</dbReference>
<sequence length="792" mass="89198">EKKEEKKEEEEHRKQSDKTRPPWRVSSPPGEDIKKEKSKDMVLEQLNMFPTQAFFEVGADSVPKQMAVPPSSLSTSIHMRGRSPRASTRERLVKEWKAPEKKEDEDLDGWIKRVTGDYPLKVNDYGKSFSSGLVLCALIHAYHPKLIGDFDSLDFSKTLGGSTKNVKRALSVASSLGVEVPDDSEITTPDTRQIRLLVERLRRILEGSTELPTPLSLPDHRISRFFHVNDDEKGVIEEMDKLKEEATAFQSPAYRGVTEEDQEMKRTLERKEKKQRSALSYDTFTRKDDEATVPSSESTLINENEVGLEREGELTKGSQSREAHDPFASSSSEEKEREEERREEKGRNGDEKGEDEMDGDATKKEGVREMTLLTPALPRKFSPTGRASQTRQEEYRKKAREMLSNPQAALPVFTTPPSAADERRREAARQLLADAQSDGATFLIHSTHHHHRAGSLAGTMTSSTIQPSSLKKFPSRTSLGGSATDLRRVELVAPSPVPLHKFKKRDPSPSLSRKIYDNGETPHVPAISASREDVSSRVVNVVTSFRRHGSMRADELKDLMYNYAQKYATPSPALPSSLAADRAATLPATPTTQRTTNVTATPTRKVTTQWEKDVDDEERTTREQETIAEELLRITGEIRQREAVIRDAGLVPGSEEEQRLVEDLVRLANEKNGLVVKEEYYNVIENLRAATKRFNGLKSELDAVAERDFCKTEEEKRRTDELMKKYMAEVEIKNDLMQLLFRAEEKMLEGDEDDYSTASLTRGSSLGPSFVRGVPVSASRRIAQGVKNWLQG</sequence>
<evidence type="ECO:0000313" key="3">
    <source>
        <dbReference type="EMBL" id="GMR59676.1"/>
    </source>
</evidence>
<feature type="compositionally biased region" description="Basic and acidic residues" evidence="1">
    <location>
        <begin position="307"/>
        <end position="325"/>
    </location>
</feature>
<dbReference type="EMBL" id="BTRK01000006">
    <property type="protein sequence ID" value="GMR59676.1"/>
    <property type="molecule type" value="Genomic_DNA"/>
</dbReference>
<evidence type="ECO:0000256" key="1">
    <source>
        <dbReference type="SAM" id="MobiDB-lite"/>
    </source>
</evidence>
<dbReference type="SMART" id="SM00033">
    <property type="entry name" value="CH"/>
    <property type="match status" value="1"/>
</dbReference>
<feature type="compositionally biased region" description="Basic and acidic residues" evidence="1">
    <location>
        <begin position="1"/>
        <end position="20"/>
    </location>
</feature>
<feature type="region of interest" description="Disordered" evidence="1">
    <location>
        <begin position="459"/>
        <end position="481"/>
    </location>
</feature>
<feature type="compositionally biased region" description="Polar residues" evidence="1">
    <location>
        <begin position="293"/>
        <end position="302"/>
    </location>
</feature>
<feature type="region of interest" description="Disordered" evidence="1">
    <location>
        <begin position="252"/>
        <end position="395"/>
    </location>
</feature>
<reference evidence="4" key="1">
    <citation type="submission" date="2022-10" db="EMBL/GenBank/DDBJ databases">
        <title>Genome assembly of Pristionchus species.</title>
        <authorList>
            <person name="Yoshida K."/>
            <person name="Sommer R.J."/>
        </authorList>
    </citation>
    <scope>NUCLEOTIDE SEQUENCE [LARGE SCALE GENOMIC DNA]</scope>
    <source>
        <strain evidence="4">RS5460</strain>
    </source>
</reference>
<dbReference type="InterPro" id="IPR001715">
    <property type="entry name" value="CH_dom"/>
</dbReference>
<feature type="region of interest" description="Disordered" evidence="1">
    <location>
        <begin position="1"/>
        <end position="38"/>
    </location>
</feature>
<comment type="caution">
    <text evidence="3">The sequence shown here is derived from an EMBL/GenBank/DDBJ whole genome shotgun (WGS) entry which is preliminary data.</text>
</comment>
<organism evidence="3 4">
    <name type="scientific">Pristionchus mayeri</name>
    <dbReference type="NCBI Taxonomy" id="1317129"/>
    <lineage>
        <taxon>Eukaryota</taxon>
        <taxon>Metazoa</taxon>
        <taxon>Ecdysozoa</taxon>
        <taxon>Nematoda</taxon>
        <taxon>Chromadorea</taxon>
        <taxon>Rhabditida</taxon>
        <taxon>Rhabditina</taxon>
        <taxon>Diplogasteromorpha</taxon>
        <taxon>Diplogasteroidea</taxon>
        <taxon>Neodiplogasteridae</taxon>
        <taxon>Pristionchus</taxon>
    </lineage>
</organism>
<dbReference type="SMART" id="SM01203">
    <property type="entry name" value="DUF3585"/>
    <property type="match status" value="1"/>
</dbReference>
<dbReference type="InterPro" id="IPR050540">
    <property type="entry name" value="F-actin_Monoox_Mical"/>
</dbReference>
<dbReference type="InterPro" id="IPR022735">
    <property type="entry name" value="bMERB_dom"/>
</dbReference>
<feature type="domain" description="Calponin-homology (CH)" evidence="2">
    <location>
        <begin position="101"/>
        <end position="206"/>
    </location>
</feature>
<protein>
    <recommendedName>
        <fullName evidence="2">Calponin-homology (CH) domain-containing protein</fullName>
    </recommendedName>
</protein>
<feature type="compositionally biased region" description="Basic and acidic residues" evidence="1">
    <location>
        <begin position="263"/>
        <end position="272"/>
    </location>
</feature>
<dbReference type="InterPro" id="IPR036872">
    <property type="entry name" value="CH_dom_sf"/>
</dbReference>
<dbReference type="Pfam" id="PF12130">
    <property type="entry name" value="bMERB_dom"/>
    <property type="match status" value="1"/>
</dbReference>
<evidence type="ECO:0000313" key="4">
    <source>
        <dbReference type="Proteomes" id="UP001328107"/>
    </source>
</evidence>
<evidence type="ECO:0000259" key="2">
    <source>
        <dbReference type="PROSITE" id="PS50021"/>
    </source>
</evidence>
<dbReference type="PROSITE" id="PS50021">
    <property type="entry name" value="CH"/>
    <property type="match status" value="1"/>
</dbReference>
<feature type="compositionally biased region" description="Basic and acidic residues" evidence="1">
    <location>
        <begin position="332"/>
        <end position="351"/>
    </location>
</feature>
<dbReference type="PANTHER" id="PTHR23167:SF46">
    <property type="entry name" value="EPS15 HOMOLOGY DOMAIN CONTAINING PROTEIN-BINDING PROTEIN 1, ISOFORM F"/>
    <property type="match status" value="1"/>
</dbReference>
<dbReference type="Gene3D" id="1.10.418.10">
    <property type="entry name" value="Calponin-like domain"/>
    <property type="match status" value="1"/>
</dbReference>
<name>A0AAN5DA69_9BILA</name>
<dbReference type="Proteomes" id="UP001328107">
    <property type="component" value="Unassembled WGS sequence"/>
</dbReference>
<feature type="non-terminal residue" evidence="3">
    <location>
        <position position="1"/>
    </location>
</feature>
<dbReference type="Pfam" id="PF00307">
    <property type="entry name" value="CH"/>
    <property type="match status" value="1"/>
</dbReference>
<gene>
    <name evidence="3" type="ORF">PMAYCL1PPCAC_29871</name>
</gene>
<feature type="region of interest" description="Disordered" evidence="1">
    <location>
        <begin position="500"/>
        <end position="519"/>
    </location>
</feature>
<dbReference type="AlphaFoldDB" id="A0AAN5DA69"/>